<dbReference type="InterPro" id="IPR036691">
    <property type="entry name" value="Endo/exonu/phosph_ase_sf"/>
</dbReference>
<dbReference type="PANTHER" id="PTHR33273">
    <property type="entry name" value="DOMAIN-CONTAINING PROTEIN, PUTATIVE-RELATED"/>
    <property type="match status" value="1"/>
</dbReference>
<dbReference type="SUPFAM" id="SSF56219">
    <property type="entry name" value="DNase I-like"/>
    <property type="match status" value="1"/>
</dbReference>
<organism evidence="3 4">
    <name type="scientific">Cotesia congregata</name>
    <name type="common">Parasitoid wasp</name>
    <name type="synonym">Apanteles congregatus</name>
    <dbReference type="NCBI Taxonomy" id="51543"/>
    <lineage>
        <taxon>Eukaryota</taxon>
        <taxon>Metazoa</taxon>
        <taxon>Ecdysozoa</taxon>
        <taxon>Arthropoda</taxon>
        <taxon>Hexapoda</taxon>
        <taxon>Insecta</taxon>
        <taxon>Pterygota</taxon>
        <taxon>Neoptera</taxon>
        <taxon>Endopterygota</taxon>
        <taxon>Hymenoptera</taxon>
        <taxon>Apocrita</taxon>
        <taxon>Ichneumonoidea</taxon>
        <taxon>Braconidae</taxon>
        <taxon>Microgastrinae</taxon>
        <taxon>Cotesia</taxon>
    </lineage>
</organism>
<dbReference type="OrthoDB" id="6624230at2759"/>
<reference evidence="3" key="1">
    <citation type="submission" date="2021-04" db="EMBL/GenBank/DDBJ databases">
        <authorList>
            <person name="Chebbi M.A.C M."/>
        </authorList>
    </citation>
    <scope>NUCLEOTIDE SEQUENCE</scope>
</reference>
<dbReference type="Gene3D" id="3.60.10.10">
    <property type="entry name" value="Endonuclease/exonuclease/phosphatase"/>
    <property type="match status" value="1"/>
</dbReference>
<protein>
    <submittedName>
        <fullName evidence="3">Similar to ORF1: Nucleic-acid-binding protein from transposon X-element (Drosophila melanogaster)</fullName>
    </submittedName>
</protein>
<name>A0A8J2H2Q4_COTCN</name>
<gene>
    <name evidence="3" type="ORF">HICCMSTLAB_LOCUS1567</name>
</gene>
<dbReference type="Proteomes" id="UP000786811">
    <property type="component" value="Unassembled WGS sequence"/>
</dbReference>
<dbReference type="Pfam" id="PF14529">
    <property type="entry name" value="Exo_endo_phos_2"/>
    <property type="match status" value="1"/>
</dbReference>
<dbReference type="GO" id="GO:0003824">
    <property type="term" value="F:catalytic activity"/>
    <property type="evidence" value="ECO:0007669"/>
    <property type="project" value="InterPro"/>
</dbReference>
<accession>A0A8J2H2Q4</accession>
<sequence length="574" mass="65786">MTYTHSQQNTQEFQQAGTSSQTIDPENLKTFRPLLIFVTGEKVSDSIKTLKNAGLPQDSFSVSISKVLHSIQVMKQIDYDKVKLALKSNQIQFYSFTPKGEKLKSILLKGVSEEYTTEQALEDLLSRNIPSVEIKKVTELKFVHDNQERRHLIVSSLKELFKIKNVLHMKTRWERLRRNKLLQCRRCQRIGHTAANCEMLFRCVKCGETHEPGKCLLNTATSRENFKCANYGKPGHPANYTGCKYIKFAHLSKKAELQSRNKSLAKKIDQVTGNYFPPRQFSNTAAQQKDAFPPLPSRNQANGIIQRSQPSPWQTSPPIGENAQPDWLAQIKNEICSLTNHYLLSNTYSIIRTDRPLQTRIIRYPSSNKNELLEFTIVQLLTETSPTTNIFIISCYTTNSNKRIFIHELNDLLQRLDLNNPNNSFILAGDLNARRIEWSDSDDNQRGKFLRNWEKDTLAKYRAKIYSTEEASFTPAKTFLDVCITDLIITNLTSNGKINTADYDSDHRALLFTIVLPSHTQQDHIPKPCRNIRAIKWKKFEKIANTNYTQDIPADRNLSIPEIDSNITVLTSTL</sequence>
<keyword evidence="4" id="KW-1185">Reference proteome</keyword>
<evidence type="ECO:0000259" key="2">
    <source>
        <dbReference type="Pfam" id="PF14529"/>
    </source>
</evidence>
<feature type="domain" description="Endonuclease/exonuclease/phosphatase" evidence="2">
    <location>
        <begin position="390"/>
        <end position="509"/>
    </location>
</feature>
<proteinExistence type="predicted"/>
<comment type="caution">
    <text evidence="3">The sequence shown here is derived from an EMBL/GenBank/DDBJ whole genome shotgun (WGS) entry which is preliminary data.</text>
</comment>
<dbReference type="InterPro" id="IPR005135">
    <property type="entry name" value="Endo/exonuclease/phosphatase"/>
</dbReference>
<dbReference type="PANTHER" id="PTHR33273:SF2">
    <property type="entry name" value="ENDONUCLEASE_EXONUCLEASE_PHOSPHATASE DOMAIN-CONTAINING PROTEIN"/>
    <property type="match status" value="1"/>
</dbReference>
<feature type="non-terminal residue" evidence="3">
    <location>
        <position position="1"/>
    </location>
</feature>
<evidence type="ECO:0000256" key="1">
    <source>
        <dbReference type="SAM" id="MobiDB-lite"/>
    </source>
</evidence>
<dbReference type="AlphaFoldDB" id="A0A8J2H2Q4"/>
<dbReference type="EMBL" id="CAJNRD030001116">
    <property type="protein sequence ID" value="CAG5075413.1"/>
    <property type="molecule type" value="Genomic_DNA"/>
</dbReference>
<evidence type="ECO:0000313" key="4">
    <source>
        <dbReference type="Proteomes" id="UP000786811"/>
    </source>
</evidence>
<feature type="region of interest" description="Disordered" evidence="1">
    <location>
        <begin position="1"/>
        <end position="24"/>
    </location>
</feature>
<feature type="region of interest" description="Disordered" evidence="1">
    <location>
        <begin position="286"/>
        <end position="317"/>
    </location>
</feature>
<evidence type="ECO:0000313" key="3">
    <source>
        <dbReference type="EMBL" id="CAG5075413.1"/>
    </source>
</evidence>
<feature type="compositionally biased region" description="Polar residues" evidence="1">
    <location>
        <begin position="297"/>
        <end position="317"/>
    </location>
</feature>